<dbReference type="InterPro" id="IPR011711">
    <property type="entry name" value="GntR_C"/>
</dbReference>
<accession>C6BMS3</accession>
<feature type="region of interest" description="Disordered" evidence="4">
    <location>
        <begin position="276"/>
        <end position="295"/>
    </location>
</feature>
<sequence length="295" mass="32831">MIGLCCATWLSIGYVICNYNICKSLILLHTKSIISVCDSLLWCIFPILVTSVTQPLLQSPRLRTLGMSAEIASRLRTLIEEGELPPGARIDERAFCEMFDVSKTPLREALKVLVAEGLVLHRQYIGYRVAPLDLDELRATFETLHGLEFTAGELAAARLSEVALARLERRHQAMLDAHAAGRRTEYFRINQEIHQLIIDGTANPVLAGIYAALMSRVHRARGAANADMLRWQESHEEHEAIMAALREPGRPRLAQVLRHHSENTAKEVLSVVANSLAEASRPTRSTKESPKKGAQ</sequence>
<dbReference type="STRING" id="428406.Rpic12D_4132"/>
<dbReference type="HOGENOM" id="CLU_017584_5_1_4"/>
<dbReference type="CDD" id="cd07377">
    <property type="entry name" value="WHTH_GntR"/>
    <property type="match status" value="1"/>
</dbReference>
<dbReference type="Pfam" id="PF07729">
    <property type="entry name" value="FCD"/>
    <property type="match status" value="1"/>
</dbReference>
<evidence type="ECO:0000256" key="3">
    <source>
        <dbReference type="ARBA" id="ARBA00023163"/>
    </source>
</evidence>
<protein>
    <submittedName>
        <fullName evidence="6">Transcriptional regulator, GntR family</fullName>
    </submittedName>
</protein>
<dbReference type="InterPro" id="IPR000524">
    <property type="entry name" value="Tscrpt_reg_HTH_GntR"/>
</dbReference>
<keyword evidence="3" id="KW-0804">Transcription</keyword>
<gene>
    <name evidence="6" type="ordered locus">Rpic12D_4132</name>
</gene>
<reference evidence="6" key="1">
    <citation type="submission" date="2009-06" db="EMBL/GenBank/DDBJ databases">
        <title>Complete sequence chromosome 2 of Ralstonia pickettii 12D.</title>
        <authorList>
            <consortium name="US DOE Joint Genome Institute"/>
            <person name="Lucas S."/>
            <person name="Copeland A."/>
            <person name="Lapidus A."/>
            <person name="Glavina del Rio T."/>
            <person name="Dalin E."/>
            <person name="Tice H."/>
            <person name="Bruce D."/>
            <person name="Goodwin L."/>
            <person name="Pitluck S."/>
            <person name="Sims D."/>
            <person name="Meincke L."/>
            <person name="Brettin T."/>
            <person name="Detter J.C."/>
            <person name="Han C."/>
            <person name="Larimer F."/>
            <person name="Land M."/>
            <person name="Hauser L."/>
            <person name="Kyrpides N."/>
            <person name="Ovchinnikova G."/>
            <person name="Marsh T."/>
            <person name="Richardson P."/>
        </authorList>
    </citation>
    <scope>NUCLEOTIDE SEQUENCE [LARGE SCALE GENOMIC DNA]</scope>
    <source>
        <strain evidence="6">12D</strain>
    </source>
</reference>
<evidence type="ECO:0000313" key="6">
    <source>
        <dbReference type="EMBL" id="ACS65381.1"/>
    </source>
</evidence>
<name>C6BMS3_RALP1</name>
<feature type="domain" description="HTH gntR-type" evidence="5">
    <location>
        <begin position="65"/>
        <end position="132"/>
    </location>
</feature>
<evidence type="ECO:0000259" key="5">
    <source>
        <dbReference type="PROSITE" id="PS50949"/>
    </source>
</evidence>
<dbReference type="SMART" id="SM00895">
    <property type="entry name" value="FCD"/>
    <property type="match status" value="1"/>
</dbReference>
<dbReference type="KEGG" id="rpf:Rpic12D_4132"/>
<dbReference type="Gene3D" id="1.10.10.10">
    <property type="entry name" value="Winged helix-like DNA-binding domain superfamily/Winged helix DNA-binding domain"/>
    <property type="match status" value="1"/>
</dbReference>
<dbReference type="InterPro" id="IPR036390">
    <property type="entry name" value="WH_DNA-bd_sf"/>
</dbReference>
<dbReference type="PANTHER" id="PTHR43537">
    <property type="entry name" value="TRANSCRIPTIONAL REGULATOR, GNTR FAMILY"/>
    <property type="match status" value="1"/>
</dbReference>
<evidence type="ECO:0000256" key="4">
    <source>
        <dbReference type="SAM" id="MobiDB-lite"/>
    </source>
</evidence>
<dbReference type="EMBL" id="CP001645">
    <property type="protein sequence ID" value="ACS65381.1"/>
    <property type="molecule type" value="Genomic_DNA"/>
</dbReference>
<evidence type="ECO:0000256" key="2">
    <source>
        <dbReference type="ARBA" id="ARBA00023125"/>
    </source>
</evidence>
<proteinExistence type="predicted"/>
<dbReference type="GO" id="GO:0003700">
    <property type="term" value="F:DNA-binding transcription factor activity"/>
    <property type="evidence" value="ECO:0007669"/>
    <property type="project" value="InterPro"/>
</dbReference>
<organism evidence="6">
    <name type="scientific">Ralstonia pickettii (strain 12D)</name>
    <dbReference type="NCBI Taxonomy" id="428406"/>
    <lineage>
        <taxon>Bacteria</taxon>
        <taxon>Pseudomonadati</taxon>
        <taxon>Pseudomonadota</taxon>
        <taxon>Betaproteobacteria</taxon>
        <taxon>Burkholderiales</taxon>
        <taxon>Burkholderiaceae</taxon>
        <taxon>Ralstonia</taxon>
    </lineage>
</organism>
<dbReference type="AlphaFoldDB" id="C6BMS3"/>
<dbReference type="Gene3D" id="1.20.120.530">
    <property type="entry name" value="GntR ligand-binding domain-like"/>
    <property type="match status" value="1"/>
</dbReference>
<dbReference type="PROSITE" id="PS50949">
    <property type="entry name" value="HTH_GNTR"/>
    <property type="match status" value="1"/>
</dbReference>
<dbReference type="SUPFAM" id="SSF46785">
    <property type="entry name" value="Winged helix' DNA-binding domain"/>
    <property type="match status" value="1"/>
</dbReference>
<dbReference type="Pfam" id="PF00392">
    <property type="entry name" value="GntR"/>
    <property type="match status" value="1"/>
</dbReference>
<keyword evidence="2" id="KW-0238">DNA-binding</keyword>
<dbReference type="InterPro" id="IPR008920">
    <property type="entry name" value="TF_FadR/GntR_C"/>
</dbReference>
<dbReference type="InterPro" id="IPR036388">
    <property type="entry name" value="WH-like_DNA-bd_sf"/>
</dbReference>
<dbReference type="SUPFAM" id="SSF48008">
    <property type="entry name" value="GntR ligand-binding domain-like"/>
    <property type="match status" value="1"/>
</dbReference>
<keyword evidence="1" id="KW-0805">Transcription regulation</keyword>
<dbReference type="PANTHER" id="PTHR43537:SF50">
    <property type="entry name" value="TRANSCRIPTIONAL REGULATORY PROTEIN"/>
    <property type="match status" value="1"/>
</dbReference>
<feature type="compositionally biased region" description="Basic and acidic residues" evidence="4">
    <location>
        <begin position="285"/>
        <end position="295"/>
    </location>
</feature>
<dbReference type="SMART" id="SM00345">
    <property type="entry name" value="HTH_GNTR"/>
    <property type="match status" value="1"/>
</dbReference>
<evidence type="ECO:0000256" key="1">
    <source>
        <dbReference type="ARBA" id="ARBA00023015"/>
    </source>
</evidence>
<dbReference type="GO" id="GO:0003677">
    <property type="term" value="F:DNA binding"/>
    <property type="evidence" value="ECO:0007669"/>
    <property type="project" value="UniProtKB-KW"/>
</dbReference>